<feature type="region of interest" description="Disordered" evidence="1">
    <location>
        <begin position="146"/>
        <end position="166"/>
    </location>
</feature>
<gene>
    <name evidence="3" type="primary">LOC107408050</name>
</gene>
<evidence type="ECO:0000256" key="1">
    <source>
        <dbReference type="SAM" id="MobiDB-lite"/>
    </source>
</evidence>
<feature type="compositionally biased region" description="Polar residues" evidence="1">
    <location>
        <begin position="1339"/>
        <end position="1351"/>
    </location>
</feature>
<name>A0ABM4A708_ZIZJJ</name>
<feature type="compositionally biased region" description="Polar residues" evidence="1">
    <location>
        <begin position="1014"/>
        <end position="1039"/>
    </location>
</feature>
<feature type="compositionally biased region" description="Polar residues" evidence="1">
    <location>
        <begin position="1359"/>
        <end position="1372"/>
    </location>
</feature>
<feature type="compositionally biased region" description="Basic and acidic residues" evidence="1">
    <location>
        <begin position="1220"/>
        <end position="1229"/>
    </location>
</feature>
<sequence>MPGNEIEDRIRILYEIDNFSLDQHQSQAVDDRRPVLIYNQWIEKQRLNNEPLNFNWKNYSLQQLDSPKGHGNEALSAFDQNYAQLIPRPELFDSQTGNQELINTNGFMLGQQNFQAGQNQPELLGETGFLPHNLISRGLPFLNSQQENASADSPTLTTNSERSEITEASTEFNFVGGQQQLLRGQQPGIPQLDSMQQSGFNDIQLLQQHIMFRQLQEFQRQQQLQQFGDARQQSSLNQHSSISKQASGVQYSPLINGTPVSDTSQMFMNLMQRGASPAVQGISNRMSLLQEQGQTLHSIGMVPQQLDVSLYGTPIASARAMGQYPHLQGMSHDSASLLSKASSEAQKPMVQSSAFSNPFIGEQYAISPDQICLPQGAFLSKHGFQGKNMHGQVPLQGLNSDAILGNPHPGQTIQTNASMQELNEKQERGSWLGVLEQKTHLGPSQGLVPLDPMEEKILYNTDDDIWDASFGRHTDMGAGGSMEHAEYSNAIPSIQSGTWSALMQSAVAEASSSDTGVQEEWSGLTFQNTEMSTDNQTSNILDSDKQQGVWTDNNLQRVSSLGSKPFSMLNDSNTSSSFPGFHQPGIQFVTKQRDELLQDSHESIQKSPKNTSEWLDYNPQQKLPTGSQQVQQLMHLDNAWAGQINEHSESNVNQQRISSGVVSQPGRRPEGYSNEANYIRKDSGGFPWKSDVDRGPTSISRSTGGLGQVQSIAENSLLYREGSQTLNFGAAANAHMPKAHQEMSQQVSGGNQLDYMKQVKISMNNNEENENLTTKQLQMSNSTLVMPNSYERAVYEQQHNSYERDNTYDNYNSNGMSAQEQEHLGQFKFTGDVSNNAISLDKGNLPNFQGDSRAPEEASRGDLNISSTFHRSVGFAGSNSNPQTSQNMLELLHKVDQSKENAATPHFGSTSISPLYEAAEAGTIGASFGQMHNQSSGSQGFALKLAPPSQRLVNSNMLLSSHGLPQTASNLNSRHRHSNLGEKNQTQLAPPSSFQSMASSTELSPRGHWDDKFSTSQHRNMPSSLYGHQSSTGAITSNPQFSRNQLQTQLMSNAPVSCASSQTLLPGTSSRYSPFNLAPSQDTSQQIGTNSGNQQFPVLEAVPASQPPTVSGAPQQGWFSVRSQSLWTNTLAQQHPSGMQPHKIFSMDPSIKNMETTSLTPQDQDDQDSQKVGHKSSELIACSISSQGTDHGEELPETEGAKNIPDVDDYASGSFLAHSHQQDLNRLHPSDNNTRAGSERVPDSLGHPLKPSQGLQQNYSLLHQVQTMKNVENDQSTRVLNVQQVNAMAGQHKQNSMLRNLKDDGLNSASHLNSIPSGNTKMLSFFTEAREDPRLKASPQPSLQDIPSQGTVPFRQKDFQSQPGGSNVVSDNTENSRANVKMAPTWFKQFENFRNGLMPPIYEARFARTAAAQFSLMKPSQSLGIHSSVEQLNVADAGQSNRVLPSTSANFIASEPFSATDVLPSDVINQSMTIVRPKKRKTFMSERLPWHKEVTQGSGRIQDISMAERDWAQASNRVTEKMEDEFARIEDGQPLLRSKRRLILTTQLMQLLLCPAPASFLSANATLHYDSVAYFVAKLSLGDACSLTCCSRNESCVPVKNSNVISEKVKVSESIDDQCYSKCVEDFTNRSEKLESNLLRLDKATSILDIRVECQELEKVSVINRFAKFHVRQADTSGTTSSSGTPTISPKAYPQRYVTAQPMPVNVPEGVQCLSL</sequence>
<dbReference type="RefSeq" id="XP_060672507.1">
    <property type="nucleotide sequence ID" value="XM_060816524.1"/>
</dbReference>
<keyword evidence="2" id="KW-1185">Reference proteome</keyword>
<feature type="region of interest" description="Disordered" evidence="1">
    <location>
        <begin position="1070"/>
        <end position="1092"/>
    </location>
</feature>
<reference evidence="3" key="1">
    <citation type="submission" date="2025-08" db="UniProtKB">
        <authorList>
            <consortium name="RefSeq"/>
        </authorList>
    </citation>
    <scope>IDENTIFICATION</scope>
    <source>
        <tissue evidence="3">Seedling</tissue>
    </source>
</reference>
<proteinExistence type="predicted"/>
<dbReference type="Proteomes" id="UP001652623">
    <property type="component" value="Chromosome 4"/>
</dbReference>
<feature type="region of interest" description="Disordered" evidence="1">
    <location>
        <begin position="840"/>
        <end position="860"/>
    </location>
</feature>
<feature type="region of interest" description="Disordered" evidence="1">
    <location>
        <begin position="1333"/>
        <end position="1372"/>
    </location>
</feature>
<feature type="region of interest" description="Disordered" evidence="1">
    <location>
        <begin position="1154"/>
        <end position="1254"/>
    </location>
</feature>
<dbReference type="PANTHER" id="PTHR31267:SF2">
    <property type="entry name" value="EXPRESSED PROTEIN"/>
    <property type="match status" value="1"/>
</dbReference>
<feature type="compositionally biased region" description="Polar residues" evidence="1">
    <location>
        <begin position="982"/>
        <end position="1003"/>
    </location>
</feature>
<feature type="region of interest" description="Disordered" evidence="1">
    <location>
        <begin position="982"/>
        <end position="1039"/>
    </location>
</feature>
<protein>
    <submittedName>
        <fullName evidence="3">Uncharacterized protein LOC107408050 isoform X1</fullName>
    </submittedName>
</protein>
<dbReference type="PANTHER" id="PTHR31267">
    <property type="entry name" value="DENTIN SIALOPHOSPHOPROTEIN-LIKE PROTEIN"/>
    <property type="match status" value="1"/>
</dbReference>
<organism evidence="2 3">
    <name type="scientific">Ziziphus jujuba</name>
    <name type="common">Chinese jujube</name>
    <name type="synonym">Ziziphus sativa</name>
    <dbReference type="NCBI Taxonomy" id="326968"/>
    <lineage>
        <taxon>Eukaryota</taxon>
        <taxon>Viridiplantae</taxon>
        <taxon>Streptophyta</taxon>
        <taxon>Embryophyta</taxon>
        <taxon>Tracheophyta</taxon>
        <taxon>Spermatophyta</taxon>
        <taxon>Magnoliopsida</taxon>
        <taxon>eudicotyledons</taxon>
        <taxon>Gunneridae</taxon>
        <taxon>Pentapetalae</taxon>
        <taxon>rosids</taxon>
        <taxon>fabids</taxon>
        <taxon>Rosales</taxon>
        <taxon>Rhamnaceae</taxon>
        <taxon>Paliureae</taxon>
        <taxon>Ziziphus</taxon>
    </lineage>
</organism>
<feature type="compositionally biased region" description="Basic and acidic residues" evidence="1">
    <location>
        <begin position="1168"/>
        <end position="1177"/>
    </location>
</feature>
<feature type="compositionally biased region" description="Polar residues" evidence="1">
    <location>
        <begin position="650"/>
        <end position="662"/>
    </location>
</feature>
<evidence type="ECO:0000313" key="3">
    <source>
        <dbReference type="RefSeq" id="XP_060672507.1"/>
    </source>
</evidence>
<feature type="region of interest" description="Disordered" evidence="1">
    <location>
        <begin position="649"/>
        <end position="674"/>
    </location>
</feature>
<dbReference type="GeneID" id="107408050"/>
<accession>A0ABM4A708</accession>
<evidence type="ECO:0000313" key="2">
    <source>
        <dbReference type="Proteomes" id="UP001652623"/>
    </source>
</evidence>